<dbReference type="Gene3D" id="3.30.70.2390">
    <property type="match status" value="1"/>
</dbReference>
<dbReference type="Pfam" id="PF13399">
    <property type="entry name" value="LytR_C"/>
    <property type="match status" value="1"/>
</dbReference>
<dbReference type="Pfam" id="PF03816">
    <property type="entry name" value="LytR_cpsA_psr"/>
    <property type="match status" value="1"/>
</dbReference>
<keyword evidence="7" id="KW-1185">Reference proteome</keyword>
<gene>
    <name evidence="6" type="ORF">HMPREF9248_0855</name>
</gene>
<evidence type="ECO:0000259" key="5">
    <source>
        <dbReference type="Pfam" id="PF13399"/>
    </source>
</evidence>
<dbReference type="EMBL" id="AEDQ01000023">
    <property type="protein sequence ID" value="EFL43979.1"/>
    <property type="molecule type" value="Genomic_DNA"/>
</dbReference>
<dbReference type="InterPro" id="IPR027381">
    <property type="entry name" value="LytR/CpsA/Psr_C"/>
</dbReference>
<name>A0ABN0AZK4_9ACTN</name>
<evidence type="ECO:0000313" key="7">
    <source>
        <dbReference type="Proteomes" id="UP000004431"/>
    </source>
</evidence>
<dbReference type="PANTHER" id="PTHR33392:SF6">
    <property type="entry name" value="POLYISOPRENYL-TEICHOIC ACID--PEPTIDOGLYCAN TEICHOIC ACID TRANSFERASE TAGU"/>
    <property type="match status" value="1"/>
</dbReference>
<comment type="caution">
    <text evidence="6">The sequence shown here is derived from an EMBL/GenBank/DDBJ whole genome shotgun (WGS) entry which is preliminary data.</text>
</comment>
<sequence length="549" mass="58643">MALHKKHTAITREEHEALSADTYAAHSRHAKTAVGASGANENAGRAQNANEPATKRRESGAGNVHAKARAQARNAMQNPAQNAMDEGAALGRANAAELYASKRKARTRKTIFKRIGIVMGTLVCMLGLCAGALALYIHYIDNQITSKITDDLRAILTDTNNNEPFYALLLGIDRDEGRAESKMYGASDSAYRSDTIILTRIDPKNRKITMVSIPRDTYVDLGKHGKQKINAAYSVGGAAYATEVISKFAGVKISHYTEIDMDGFAHVVDSIGGVDVDLPIPVKDPNYTKVNLPAGKQHLDGHTAALLGRSRHAYDKYGDGDVYRAANQRMLIGAVLKKVLASGPAGIANSVTTMANYVTTDMSVSDIITLGTKFAGMDITNDIYSGLCPTTSKYINKTWFEILDTEKWRVMIDRVDKGLPPFDNDKENTATGIAGSVGISSSNDGTPADGDGGDAEKEQFEGTVAVLNAAGRAGVAREKSDILVKRGFSPNPGNARKQLAKSIVLYNEGAQAKARGVAKTLGITTKPQPNNGQYNSGTDVVVLVGKDVA</sequence>
<dbReference type="Gene3D" id="3.40.630.190">
    <property type="entry name" value="LCP protein"/>
    <property type="match status" value="1"/>
</dbReference>
<comment type="similarity">
    <text evidence="1">Belongs to the LytR/CpsA/Psr (LCP) family.</text>
</comment>
<feature type="domain" description="Cell envelope-related transcriptional attenuator" evidence="4">
    <location>
        <begin position="192"/>
        <end position="339"/>
    </location>
</feature>
<feature type="domain" description="LytR/CpsA/Psr regulator C-terminal" evidence="5">
    <location>
        <begin position="463"/>
        <end position="547"/>
    </location>
</feature>
<keyword evidence="3" id="KW-1133">Transmembrane helix</keyword>
<dbReference type="Proteomes" id="UP000004431">
    <property type="component" value="Unassembled WGS sequence"/>
</dbReference>
<proteinExistence type="inferred from homology"/>
<keyword evidence="3" id="KW-0472">Membrane</keyword>
<feature type="region of interest" description="Disordered" evidence="2">
    <location>
        <begin position="1"/>
        <end position="80"/>
    </location>
</feature>
<dbReference type="RefSeq" id="WP_006304340.1">
    <property type="nucleotide sequence ID" value="NZ_AEDQ01000023.1"/>
</dbReference>
<dbReference type="NCBIfam" id="TIGR00350">
    <property type="entry name" value="lytR_cpsA_psr"/>
    <property type="match status" value="1"/>
</dbReference>
<accession>A0ABN0AZK4</accession>
<evidence type="ECO:0000259" key="4">
    <source>
        <dbReference type="Pfam" id="PF03816"/>
    </source>
</evidence>
<evidence type="ECO:0000313" key="6">
    <source>
        <dbReference type="EMBL" id="EFL43979.1"/>
    </source>
</evidence>
<protein>
    <submittedName>
        <fullName evidence="6">Cell envelope-like function transcriptional attenuator common domain protein</fullName>
    </submittedName>
</protein>
<evidence type="ECO:0000256" key="1">
    <source>
        <dbReference type="ARBA" id="ARBA00006068"/>
    </source>
</evidence>
<organism evidence="6 7">
    <name type="scientific">Fannyhessea vaginae PB189-T1-4</name>
    <dbReference type="NCBI Taxonomy" id="866774"/>
    <lineage>
        <taxon>Bacteria</taxon>
        <taxon>Bacillati</taxon>
        <taxon>Actinomycetota</taxon>
        <taxon>Coriobacteriia</taxon>
        <taxon>Coriobacteriales</taxon>
        <taxon>Atopobiaceae</taxon>
        <taxon>Fannyhessea</taxon>
    </lineage>
</organism>
<dbReference type="PANTHER" id="PTHR33392">
    <property type="entry name" value="POLYISOPRENYL-TEICHOIC ACID--PEPTIDOGLYCAN TEICHOIC ACID TRANSFERASE TAGU"/>
    <property type="match status" value="1"/>
</dbReference>
<evidence type="ECO:0000256" key="2">
    <source>
        <dbReference type="SAM" id="MobiDB-lite"/>
    </source>
</evidence>
<reference evidence="6 7" key="1">
    <citation type="submission" date="2010-08" db="EMBL/GenBank/DDBJ databases">
        <authorList>
            <person name="Durkin A.S."/>
            <person name="Madupu R."/>
            <person name="Torralba M."/>
            <person name="Gillis M."/>
            <person name="Methe B."/>
            <person name="Sutton G."/>
            <person name="Nelson K.E."/>
        </authorList>
    </citation>
    <scope>NUCLEOTIDE SEQUENCE [LARGE SCALE GENOMIC DNA]</scope>
    <source>
        <strain evidence="6 7">PB189-T1-4</strain>
    </source>
</reference>
<evidence type="ECO:0000256" key="3">
    <source>
        <dbReference type="SAM" id="Phobius"/>
    </source>
</evidence>
<keyword evidence="3" id="KW-0812">Transmembrane</keyword>
<feature type="transmembrane region" description="Helical" evidence="3">
    <location>
        <begin position="111"/>
        <end position="137"/>
    </location>
</feature>
<feature type="region of interest" description="Disordered" evidence="2">
    <location>
        <begin position="423"/>
        <end position="456"/>
    </location>
</feature>
<dbReference type="InterPro" id="IPR004474">
    <property type="entry name" value="LytR_CpsA_psr"/>
</dbReference>
<dbReference type="InterPro" id="IPR050922">
    <property type="entry name" value="LytR/CpsA/Psr_CW_biosynth"/>
</dbReference>